<feature type="region of interest" description="Disordered" evidence="1">
    <location>
        <begin position="232"/>
        <end position="261"/>
    </location>
</feature>
<dbReference type="AlphaFoldDB" id="A0A212K7T5"/>
<proteinExistence type="predicted"/>
<accession>A0A212K7T5</accession>
<organism evidence="2">
    <name type="scientific">uncultured Alphaproteobacteria bacterium</name>
    <dbReference type="NCBI Taxonomy" id="91750"/>
    <lineage>
        <taxon>Bacteria</taxon>
        <taxon>Pseudomonadati</taxon>
        <taxon>Pseudomonadota</taxon>
        <taxon>Alphaproteobacteria</taxon>
        <taxon>environmental samples</taxon>
    </lineage>
</organism>
<sequence length="261" mass="29194">MLQIHLSASVEGILAQLTEFEQRQVPFALAQALTKTAHAARKEVLHQMPQRFILRSGWPQKGLRVTPAHKNDANPTASVWTKEWYMADHESGGIRRPRSSGHLWIPTLAARAGGTIEGRVLSRNYPGNLRKTMDKPGRKRRKKPGKGSYAKPRPFRIGNSIYIRQDSERFPIVRLYSLAERAVYKPRWEFEKTIAAEARTLPRTFIECLDKALKTGRGGPTNSAYVDHLMQSGSDSFTSDSGSPIPSSPSFAQILTSNGED</sequence>
<evidence type="ECO:0008006" key="3">
    <source>
        <dbReference type="Google" id="ProtNLM"/>
    </source>
</evidence>
<feature type="region of interest" description="Disordered" evidence="1">
    <location>
        <begin position="125"/>
        <end position="152"/>
    </location>
</feature>
<name>A0A212K7T5_9PROT</name>
<feature type="compositionally biased region" description="Polar residues" evidence="1">
    <location>
        <begin position="251"/>
        <end position="261"/>
    </location>
</feature>
<gene>
    <name evidence="2" type="ORF">KL86APRO_12278</name>
</gene>
<reference evidence="2" key="1">
    <citation type="submission" date="2016-04" db="EMBL/GenBank/DDBJ databases">
        <authorList>
            <person name="Evans L.H."/>
            <person name="Alamgir A."/>
            <person name="Owens N."/>
            <person name="Weber N.D."/>
            <person name="Virtaneva K."/>
            <person name="Barbian K."/>
            <person name="Babar A."/>
            <person name="Rosenke K."/>
        </authorList>
    </citation>
    <scope>NUCLEOTIDE SEQUENCE</scope>
    <source>
        <strain evidence="2">86</strain>
    </source>
</reference>
<evidence type="ECO:0000313" key="2">
    <source>
        <dbReference type="EMBL" id="SBW07726.1"/>
    </source>
</evidence>
<dbReference type="EMBL" id="FLUO01000001">
    <property type="protein sequence ID" value="SBW07726.1"/>
    <property type="molecule type" value="Genomic_DNA"/>
</dbReference>
<feature type="compositionally biased region" description="Low complexity" evidence="1">
    <location>
        <begin position="232"/>
        <end position="250"/>
    </location>
</feature>
<evidence type="ECO:0000256" key="1">
    <source>
        <dbReference type="SAM" id="MobiDB-lite"/>
    </source>
</evidence>
<protein>
    <recommendedName>
        <fullName evidence="3">Phage protein</fullName>
    </recommendedName>
</protein>